<dbReference type="InterPro" id="IPR052894">
    <property type="entry name" value="AsmA-related"/>
</dbReference>
<evidence type="ECO:0000313" key="3">
    <source>
        <dbReference type="EMBL" id="KAB1076951.1"/>
    </source>
</evidence>
<evidence type="ECO:0000313" key="4">
    <source>
        <dbReference type="Proteomes" id="UP000474159"/>
    </source>
</evidence>
<dbReference type="EMBL" id="VZZK01000025">
    <property type="protein sequence ID" value="KAB1076951.1"/>
    <property type="molecule type" value="Genomic_DNA"/>
</dbReference>
<feature type="domain" description="AsmA" evidence="2">
    <location>
        <begin position="3"/>
        <end position="114"/>
    </location>
</feature>
<dbReference type="GO" id="GO:0090313">
    <property type="term" value="P:regulation of protein targeting to membrane"/>
    <property type="evidence" value="ECO:0007669"/>
    <property type="project" value="TreeGrafter"/>
</dbReference>
<proteinExistence type="predicted"/>
<dbReference type="OrthoDB" id="9816380at2"/>
<accession>A0A6L3SXN2</accession>
<feature type="compositionally biased region" description="Basic and acidic residues" evidence="1">
    <location>
        <begin position="1142"/>
        <end position="1151"/>
    </location>
</feature>
<name>A0A6L3SXN2_9HYPH</name>
<feature type="region of interest" description="Disordered" evidence="1">
    <location>
        <begin position="1142"/>
        <end position="1213"/>
    </location>
</feature>
<organism evidence="3 4">
    <name type="scientific">Methylobacterium soli</name>
    <dbReference type="NCBI Taxonomy" id="553447"/>
    <lineage>
        <taxon>Bacteria</taxon>
        <taxon>Pseudomonadati</taxon>
        <taxon>Pseudomonadota</taxon>
        <taxon>Alphaproteobacteria</taxon>
        <taxon>Hyphomicrobiales</taxon>
        <taxon>Methylobacteriaceae</taxon>
        <taxon>Methylobacterium</taxon>
    </lineage>
</organism>
<dbReference type="RefSeq" id="WP_151002284.1">
    <property type="nucleotide sequence ID" value="NZ_VZZK01000025.1"/>
</dbReference>
<feature type="compositionally biased region" description="Basic and acidic residues" evidence="1">
    <location>
        <begin position="1164"/>
        <end position="1193"/>
    </location>
</feature>
<dbReference type="PANTHER" id="PTHR30441:SF4">
    <property type="entry name" value="PROTEIN ASMA"/>
    <property type="match status" value="1"/>
</dbReference>
<comment type="caution">
    <text evidence="3">The sequence shown here is derived from an EMBL/GenBank/DDBJ whole genome shotgun (WGS) entry which is preliminary data.</text>
</comment>
<dbReference type="GO" id="GO:0005886">
    <property type="term" value="C:plasma membrane"/>
    <property type="evidence" value="ECO:0007669"/>
    <property type="project" value="TreeGrafter"/>
</dbReference>
<keyword evidence="4" id="KW-1185">Reference proteome</keyword>
<dbReference type="PANTHER" id="PTHR30441">
    <property type="entry name" value="DUF748 DOMAIN-CONTAINING PROTEIN"/>
    <property type="match status" value="1"/>
</dbReference>
<reference evidence="3 4" key="1">
    <citation type="submission" date="2019-09" db="EMBL/GenBank/DDBJ databases">
        <title>YIM 48816 draft genome.</title>
        <authorList>
            <person name="Jiang L."/>
        </authorList>
    </citation>
    <scope>NUCLEOTIDE SEQUENCE [LARGE SCALE GENOMIC DNA]</scope>
    <source>
        <strain evidence="3 4">YIM 48816</strain>
    </source>
</reference>
<gene>
    <name evidence="3" type="ORF">F6X53_21100</name>
</gene>
<evidence type="ECO:0000256" key="1">
    <source>
        <dbReference type="SAM" id="MobiDB-lite"/>
    </source>
</evidence>
<dbReference type="InterPro" id="IPR007844">
    <property type="entry name" value="AsmA"/>
</dbReference>
<dbReference type="AlphaFoldDB" id="A0A6L3SXN2"/>
<evidence type="ECO:0000259" key="2">
    <source>
        <dbReference type="Pfam" id="PF05170"/>
    </source>
</evidence>
<sequence>MRDILTALAGAVILILVAALAVPPVIDWQGLRASVDRAIGRSLNLQARSEGRIEVRLLPSPRLRLDRLHLGAEPGKPALDARFVKAEIALTPLLKGEIRFTETRIGRAEVKLPVTEGDAILLPPDLDAALRGRDLAIEDLRIQQFLLTTLVPATGRTDQVGAENLRVQTPSLAGPWRVEGASGGVPFRLASGEPAPDGSVTVKVSGGGDTQPRFEADARITLVPLDPAAEPRPGQPRAVVPESEGSARLVVGPPTQAAGAYLPFSLGGKFKARGPLARFEGVNAEIDPGGQAMRLAGSGQIDLRNWRAGLSLEARRVDLDAFLISTAGQALIARGMPRGVTGIPMMLDLDLTVESLALGLEDWQTLKLAGTLDRTGGFLLRRFQALAPGAAALAGSGEIDTEPGPRFTGQVSLKPPASDGIGRYLRKLGFEGPLVSLLDGRPVEASSDLSAAAPDFSLRNLRLRLGEASVTGNARYATGTAAARGRFDAQIAARGIDIAALPSFSNALASLHGRDIGLTIKARDVRYGPSGANSGNGTIAASIQSDGSSLVVDSLDVTDLAGANAKLSGRIDPDGAGRITGRVSAPVAAPLLALLDKVWVAEARLIPGFLRAGALDLGISVERGAGEAEALRSTATGTAAGGSLDVSLLSRAGHVDSLDLTIATPRAGTWFGRDDLAGLRQPARLVLSGKRAASGAGLDLTVGGLVAGVTLATARPFALAPEAGPPLSGTLRAEGADLGPFLPLLGAGPLPGPWPADLTLDLSRAGADARADLSGTVAGGRLSAALVRAPDGAVTGTGSLDRLSLPQLAAALVVPAAGRAPEAAANWSGTRFAPPPPGRARLDLDLRVATFELGRGLTATATAFKLGLDEDGLALRGLVGNLAEGRLSGSATLSRQGAAAGLSGEGTLTNASIPLLADGGPIQGRLSAVLRFGSTGESPAALIGNLAGSGEVTLADLIVPGADPSGLGRALTRSLGEDDPLREGRLQAIVGEELAAAPAKATAPAAAPATIVGGTLRAAPLDLDLGAARWSGTLGYDFRTGRLDARGTLSGGAGPKDWSGGTPSVQLGIAGPLAHPARSLDAGALTNGLAALVLQRELEKIEILEADQVERQRRRARVEMDKARAAAIKAAAEKAAAEKAAAEKAAEEAARQARQRAQQAAAEENARQSRAREAEQSRAREAEDAARRARSDAESPPPPEGQPIEIRPPAAQP</sequence>
<dbReference type="Pfam" id="PF05170">
    <property type="entry name" value="AsmA"/>
    <property type="match status" value="1"/>
</dbReference>
<dbReference type="Proteomes" id="UP000474159">
    <property type="component" value="Unassembled WGS sequence"/>
</dbReference>
<protein>
    <submittedName>
        <fullName evidence="3">AsmA family protein</fullName>
    </submittedName>
</protein>